<accession>A0A645HXQ7</accession>
<reference evidence="2" key="1">
    <citation type="submission" date="2019-08" db="EMBL/GenBank/DDBJ databases">
        <authorList>
            <person name="Kucharzyk K."/>
            <person name="Murdoch R.W."/>
            <person name="Higgins S."/>
            <person name="Loffler F."/>
        </authorList>
    </citation>
    <scope>NUCLEOTIDE SEQUENCE</scope>
</reference>
<dbReference type="InterPro" id="IPR017850">
    <property type="entry name" value="Alkaline_phosphatase_core_sf"/>
</dbReference>
<dbReference type="Gene3D" id="3.40.720.10">
    <property type="entry name" value="Alkaline Phosphatase, subunit A"/>
    <property type="match status" value="1"/>
</dbReference>
<protein>
    <recommendedName>
        <fullName evidence="3">N-sulphoglucosamine sulphohydrolase C-terminal domain-containing protein</fullName>
    </recommendedName>
</protein>
<feature type="region of interest" description="Disordered" evidence="1">
    <location>
        <begin position="76"/>
        <end position="101"/>
    </location>
</feature>
<dbReference type="EMBL" id="VSSQ01096301">
    <property type="protein sequence ID" value="MPN40103.1"/>
    <property type="molecule type" value="Genomic_DNA"/>
</dbReference>
<evidence type="ECO:0008006" key="3">
    <source>
        <dbReference type="Google" id="ProtNLM"/>
    </source>
</evidence>
<organism evidence="2">
    <name type="scientific">bioreactor metagenome</name>
    <dbReference type="NCBI Taxonomy" id="1076179"/>
    <lineage>
        <taxon>unclassified sequences</taxon>
        <taxon>metagenomes</taxon>
        <taxon>ecological metagenomes</taxon>
    </lineage>
</organism>
<sequence>MDASPTKAWLVGQRDTPDWQWHYGCAFGKRPAEELYDLRSDPEQTRNLATDRSYEKTLKKLSKQLMNALVETGDPRVIGDGLTFDRSPFTDPNPPAAKNRE</sequence>
<proteinExistence type="predicted"/>
<evidence type="ECO:0000313" key="2">
    <source>
        <dbReference type="EMBL" id="MPN40103.1"/>
    </source>
</evidence>
<dbReference type="SUPFAM" id="SSF53649">
    <property type="entry name" value="Alkaline phosphatase-like"/>
    <property type="match status" value="1"/>
</dbReference>
<comment type="caution">
    <text evidence="2">The sequence shown here is derived from an EMBL/GenBank/DDBJ whole genome shotgun (WGS) entry which is preliminary data.</text>
</comment>
<dbReference type="AlphaFoldDB" id="A0A645HXQ7"/>
<name>A0A645HXQ7_9ZZZZ</name>
<gene>
    <name evidence="2" type="ORF">SDC9_187638</name>
</gene>
<evidence type="ECO:0000256" key="1">
    <source>
        <dbReference type="SAM" id="MobiDB-lite"/>
    </source>
</evidence>